<dbReference type="AlphaFoldDB" id="A0AAW1CY79"/>
<evidence type="ECO:0000313" key="2">
    <source>
        <dbReference type="EMBL" id="KAK9503766.1"/>
    </source>
</evidence>
<gene>
    <name evidence="2" type="ORF">O3M35_010257</name>
</gene>
<evidence type="ECO:0000313" key="3">
    <source>
        <dbReference type="Proteomes" id="UP001461498"/>
    </source>
</evidence>
<name>A0AAW1CY79_9HEMI</name>
<reference evidence="2 3" key="1">
    <citation type="submission" date="2022-12" db="EMBL/GenBank/DDBJ databases">
        <title>Chromosome-level genome assembly of true bugs.</title>
        <authorList>
            <person name="Ma L."/>
            <person name="Li H."/>
        </authorList>
    </citation>
    <scope>NUCLEOTIDE SEQUENCE [LARGE SCALE GENOMIC DNA]</scope>
    <source>
        <strain evidence="2">Lab_2022b</strain>
    </source>
</reference>
<proteinExistence type="predicted"/>
<organism evidence="2 3">
    <name type="scientific">Rhynocoris fuscipes</name>
    <dbReference type="NCBI Taxonomy" id="488301"/>
    <lineage>
        <taxon>Eukaryota</taxon>
        <taxon>Metazoa</taxon>
        <taxon>Ecdysozoa</taxon>
        <taxon>Arthropoda</taxon>
        <taxon>Hexapoda</taxon>
        <taxon>Insecta</taxon>
        <taxon>Pterygota</taxon>
        <taxon>Neoptera</taxon>
        <taxon>Paraneoptera</taxon>
        <taxon>Hemiptera</taxon>
        <taxon>Heteroptera</taxon>
        <taxon>Panheteroptera</taxon>
        <taxon>Cimicomorpha</taxon>
        <taxon>Reduviidae</taxon>
        <taxon>Harpactorinae</taxon>
        <taxon>Harpactorini</taxon>
        <taxon>Rhynocoris</taxon>
    </lineage>
</organism>
<protein>
    <submittedName>
        <fullName evidence="2">Uncharacterized protein</fullName>
    </submittedName>
</protein>
<dbReference type="Proteomes" id="UP001461498">
    <property type="component" value="Unassembled WGS sequence"/>
</dbReference>
<feature type="region of interest" description="Disordered" evidence="1">
    <location>
        <begin position="1"/>
        <end position="25"/>
    </location>
</feature>
<accession>A0AAW1CY79</accession>
<sequence length="69" mass="7919">MVRRRISKMVSDEDENTNLEPIRDEESQIHEDKKLLFARTIRLNLMGVCNDRACSGPGTHRPLLARTSP</sequence>
<keyword evidence="3" id="KW-1185">Reference proteome</keyword>
<dbReference type="EMBL" id="JAPXFL010000007">
    <property type="protein sequence ID" value="KAK9503766.1"/>
    <property type="molecule type" value="Genomic_DNA"/>
</dbReference>
<evidence type="ECO:0000256" key="1">
    <source>
        <dbReference type="SAM" id="MobiDB-lite"/>
    </source>
</evidence>
<comment type="caution">
    <text evidence="2">The sequence shown here is derived from an EMBL/GenBank/DDBJ whole genome shotgun (WGS) entry which is preliminary data.</text>
</comment>